<gene>
    <name evidence="2" type="ORF">GCM10010390_63270</name>
</gene>
<comment type="caution">
    <text evidence="2">The sequence shown here is derived from an EMBL/GenBank/DDBJ whole genome shotgun (WGS) entry which is preliminary data.</text>
</comment>
<evidence type="ECO:0000256" key="1">
    <source>
        <dbReference type="SAM" id="Phobius"/>
    </source>
</evidence>
<evidence type="ECO:0008006" key="4">
    <source>
        <dbReference type="Google" id="ProtNLM"/>
    </source>
</evidence>
<evidence type="ECO:0000313" key="2">
    <source>
        <dbReference type="EMBL" id="GAA0552492.1"/>
    </source>
</evidence>
<keyword evidence="1" id="KW-0472">Membrane</keyword>
<dbReference type="Proteomes" id="UP001501576">
    <property type="component" value="Unassembled WGS sequence"/>
</dbReference>
<evidence type="ECO:0000313" key="3">
    <source>
        <dbReference type="Proteomes" id="UP001501576"/>
    </source>
</evidence>
<feature type="transmembrane region" description="Helical" evidence="1">
    <location>
        <begin position="36"/>
        <end position="53"/>
    </location>
</feature>
<sequence>MTIDAQSHPIAPRRTYLIGRPRPNAIVGKNRETGEIALIIGGAFIGMMCGLLVQVLMFRIVALVGFPTLALAAVYVPYNGRTFYRWFEINRSYKRSVRKGTTAYRSGAAEAGTRLDGREIEVGPPPGIGRINWLAAPFGPDEIAVLLHADRRTVTAAIEIEGPGVGLRDSEDQEALVDRFGTLLKHVANGDGFVTRLQILARTLPADPDAHAKDVERRGDHQAPHWLKDSYDQLQSMVSTSSEQHRAYLVACMHYTRDLAAEAQAIARAARHSGGGRRLDKDAGLAVVMARELTDICARLAEADIRVRQPLGQGRLASLIHSMYDPDHPIDHIQAMTKRNAWPAELDAMEPTYLQAKTRESSTREPWCHSTAWVKEWPMTPVGVNFLAPLLVHTPDVIRTVAVCMDLEPTEVAIERMLTEKTNDEAEASRAAKMNRTVDPRDIAAHGRLDQRGEDLASGAAGVNLVGYITVSSRSPEALARDKRTIRASAGKSYLKLEWCDREHHRAFVNTLPFATGIRR</sequence>
<keyword evidence="3" id="KW-1185">Reference proteome</keyword>
<protein>
    <recommendedName>
        <fullName evidence="4">Integral membrane protein</fullName>
    </recommendedName>
</protein>
<dbReference type="NCBIfam" id="NF042935">
    <property type="entry name" value="SCO6880_fam"/>
    <property type="match status" value="1"/>
</dbReference>
<accession>A0ABP3NY25</accession>
<proteinExistence type="predicted"/>
<dbReference type="InterPro" id="IPR049978">
    <property type="entry name" value="SCO6880-like"/>
</dbReference>
<keyword evidence="1" id="KW-1133">Transmembrane helix</keyword>
<dbReference type="EMBL" id="BAAABZ010000064">
    <property type="protein sequence ID" value="GAA0552492.1"/>
    <property type="molecule type" value="Genomic_DNA"/>
</dbReference>
<name>A0ABP3NY25_9ACTN</name>
<reference evidence="3" key="1">
    <citation type="journal article" date="2019" name="Int. J. Syst. Evol. Microbiol.">
        <title>The Global Catalogue of Microorganisms (GCM) 10K type strain sequencing project: providing services to taxonomists for standard genome sequencing and annotation.</title>
        <authorList>
            <consortium name="The Broad Institute Genomics Platform"/>
            <consortium name="The Broad Institute Genome Sequencing Center for Infectious Disease"/>
            <person name="Wu L."/>
            <person name="Ma J."/>
        </authorList>
    </citation>
    <scope>NUCLEOTIDE SEQUENCE [LARGE SCALE GENOMIC DNA]</scope>
    <source>
        <strain evidence="3">JCM 5052</strain>
    </source>
</reference>
<keyword evidence="1" id="KW-0812">Transmembrane</keyword>
<organism evidence="2 3">
    <name type="scientific">Streptomyces mordarskii</name>
    <dbReference type="NCBI Taxonomy" id="1226758"/>
    <lineage>
        <taxon>Bacteria</taxon>
        <taxon>Bacillati</taxon>
        <taxon>Actinomycetota</taxon>
        <taxon>Actinomycetes</taxon>
        <taxon>Kitasatosporales</taxon>
        <taxon>Streptomycetaceae</taxon>
        <taxon>Streptomyces</taxon>
    </lineage>
</organism>